<gene>
    <name evidence="1" type="ordered locus">CBO0642</name>
</gene>
<dbReference type="SUPFAM" id="SSF50475">
    <property type="entry name" value="FMN-binding split barrel"/>
    <property type="match status" value="1"/>
</dbReference>
<organism evidence="1 2">
    <name type="scientific">Clostridium botulinum (strain Hall / ATCC 3502 / NCTC 13319 / Type A)</name>
    <dbReference type="NCBI Taxonomy" id="441771"/>
    <lineage>
        <taxon>Bacteria</taxon>
        <taxon>Bacillati</taxon>
        <taxon>Bacillota</taxon>
        <taxon>Clostridia</taxon>
        <taxon>Eubacteriales</taxon>
        <taxon>Clostridiaceae</taxon>
        <taxon>Clostridium</taxon>
    </lineage>
</organism>
<proteinExistence type="predicted"/>
<sequence length="86" mass="10252">MGLLSFRLFGVMFLRMRRASKMRRRDRAITEFHDIVKVMKACKVCHVAFHDDEYPYVAPMTFGLEVKDNEEVSIYFFLSVIYIYTT</sequence>
<dbReference type="EMBL" id="AM412317">
    <property type="protein sequence ID" value="CAL82194.1"/>
    <property type="molecule type" value="Genomic_DNA"/>
</dbReference>
<name>A5HZI5_CLOBH</name>
<dbReference type="InterPro" id="IPR012349">
    <property type="entry name" value="Split_barrel_FMN-bd"/>
</dbReference>
<accession>A5HZI5</accession>
<dbReference type="KEGG" id="cbo:CBO0642"/>
<dbReference type="HOGENOM" id="CLU_191310_0_0_9"/>
<reference evidence="1 2" key="1">
    <citation type="journal article" date="2007" name="Genome Res.">
        <title>Genome sequence of a proteolytic (Group I) Clostridium botulinum strain Hall A and comparative analysis of the clostridial genomes.</title>
        <authorList>
            <person name="Sebaihia M."/>
            <person name="Peck M.W."/>
            <person name="Minton N.P."/>
            <person name="Thomson N.R."/>
            <person name="Holden M.T.G."/>
            <person name="Mitchell W.J."/>
            <person name="Carter A.T."/>
            <person name="Bentley S.D."/>
            <person name="Mason D.R."/>
            <person name="Crossman L."/>
            <person name="Paul C.J."/>
            <person name="Ivens A."/>
            <person name="Wells-Bennik M.H.J."/>
            <person name="Davis I.J."/>
            <person name="Cerdeno-Tarraga A.M."/>
            <person name="Churcher C."/>
            <person name="Quail M.A."/>
            <person name="Chillingworth T."/>
            <person name="Feltwell T."/>
            <person name="Fraser A."/>
            <person name="Goodhead I."/>
            <person name="Hance Z."/>
            <person name="Jagels K."/>
            <person name="Larke N."/>
            <person name="Maddison M."/>
            <person name="Moule S."/>
            <person name="Mungall K."/>
            <person name="Norbertczak H."/>
            <person name="Rabbinowitsch E."/>
            <person name="Sanders M."/>
            <person name="Simmonds M."/>
            <person name="White B."/>
            <person name="Whithead S."/>
            <person name="Parkhill J."/>
        </authorList>
    </citation>
    <scope>NUCLEOTIDE SEQUENCE [LARGE SCALE GENOMIC DNA]</scope>
    <source>
        <strain evidence="2">Hall / ATCC 3502 / NCTC 13319 / Type A [Sanger]</strain>
    </source>
</reference>
<protein>
    <submittedName>
        <fullName evidence="1">Uncharacterized protein</fullName>
    </submittedName>
</protein>
<dbReference type="AlphaFoldDB" id="A5HZI5"/>
<dbReference type="PATRIC" id="fig|413999.7.peg.636"/>
<dbReference type="Gene3D" id="2.30.110.10">
    <property type="entry name" value="Electron Transport, Fmn-binding Protein, Chain A"/>
    <property type="match status" value="1"/>
</dbReference>
<keyword evidence="2" id="KW-1185">Reference proteome</keyword>
<evidence type="ECO:0000313" key="1">
    <source>
        <dbReference type="EMBL" id="CAL82194.1"/>
    </source>
</evidence>
<dbReference type="Proteomes" id="UP000001986">
    <property type="component" value="Chromosome"/>
</dbReference>
<evidence type="ECO:0000313" key="2">
    <source>
        <dbReference type="Proteomes" id="UP000001986"/>
    </source>
</evidence>